<evidence type="ECO:0000313" key="3">
    <source>
        <dbReference type="Proteomes" id="UP000060043"/>
    </source>
</evidence>
<organism evidence="2 3">
    <name type="scientific">Sulfolobus acidocaldarius</name>
    <dbReference type="NCBI Taxonomy" id="2285"/>
    <lineage>
        <taxon>Archaea</taxon>
        <taxon>Thermoproteota</taxon>
        <taxon>Thermoprotei</taxon>
        <taxon>Sulfolobales</taxon>
        <taxon>Sulfolobaceae</taxon>
        <taxon>Sulfolobus</taxon>
    </lineage>
</organism>
<proteinExistence type="predicted"/>
<gene>
    <name evidence="1" type="ORF">ATY89_04390</name>
    <name evidence="2" type="ORF">ATZ20_07415</name>
</gene>
<reference evidence="3 4" key="1">
    <citation type="submission" date="2015-12" db="EMBL/GenBank/DDBJ databases">
        <title>A stable core within a dynamic pangenome in Sulfolobus acidocaldarius.</title>
        <authorList>
            <person name="Anderson R."/>
            <person name="Kouris A."/>
            <person name="Seward C."/>
            <person name="Campbell K."/>
            <person name="Whitaker R."/>
        </authorList>
    </citation>
    <scope>NUCLEOTIDE SEQUENCE [LARGE SCALE GENOMIC DNA]</scope>
    <source>
        <strain evidence="1 4">GG12-C01-09</strain>
        <strain evidence="2 3">NG05B_CO5_07</strain>
    </source>
</reference>
<dbReference type="PANTHER" id="PTHR38755:SF1">
    <property type="entry name" value="METHYLENE-TETRAHYDROFOLATE REDUCTASE C-TERMINAL DOMAIN-CONTAINING PROTEIN"/>
    <property type="match status" value="1"/>
</dbReference>
<name>A0A0U3GTG6_9CREN</name>
<dbReference type="OMA" id="ERIIPYI"/>
<dbReference type="PANTHER" id="PTHR38755">
    <property type="entry name" value="5,10-METHYLENETETRAHYDROFOLATE REDUCTASE"/>
    <property type="match status" value="1"/>
</dbReference>
<dbReference type="PaxDb" id="1435377-SUSAZ_01945"/>
<protein>
    <submittedName>
        <fullName evidence="2">Uncharacterized protein</fullName>
    </submittedName>
</protein>
<dbReference type="EMBL" id="CP013694">
    <property type="protein sequence ID" value="ALU29248.1"/>
    <property type="molecule type" value="Genomic_DNA"/>
</dbReference>
<evidence type="ECO:0000313" key="2">
    <source>
        <dbReference type="EMBL" id="ALU31977.1"/>
    </source>
</evidence>
<evidence type="ECO:0000313" key="4">
    <source>
        <dbReference type="Proteomes" id="UP000065473"/>
    </source>
</evidence>
<evidence type="ECO:0000313" key="1">
    <source>
        <dbReference type="EMBL" id="ALU29248.1"/>
    </source>
</evidence>
<dbReference type="GeneID" id="14550908"/>
<dbReference type="Proteomes" id="UP000060043">
    <property type="component" value="Chromosome"/>
</dbReference>
<dbReference type="Proteomes" id="UP000065473">
    <property type="component" value="Chromosome"/>
</dbReference>
<dbReference type="OrthoDB" id="28177at2157"/>
<sequence length="230" mass="25823">MQVLAEIHGKTKKEKLLKTLMKLEEYDGFNIPDSPLGYPSVMPSVIATVVRNLYGNNKRVIINQRLADVNELFIASLSLTSKLVEFDVTFTFGDKPKVGREVGYMTSEDAIALLKKYSPLTKAGMIISLRKSKEEIDKRLKNNDADFYLVLRLEDPNQIARIDTSKLIPYIIVETESNKQVTAQLEQPTFNVERAIELISVLGKLGVQAVLISTLGDVDGLVRVIKRIRT</sequence>
<dbReference type="EMBL" id="CP013695">
    <property type="protein sequence ID" value="ALU31977.1"/>
    <property type="molecule type" value="Genomic_DNA"/>
</dbReference>
<dbReference type="RefSeq" id="WP_011277297.1">
    <property type="nucleotide sequence ID" value="NZ_BHWZ01000001.1"/>
</dbReference>
<dbReference type="STRING" id="1435377.SUSAZ_01945"/>
<dbReference type="AlphaFoldDB" id="A0A0U3GTG6"/>
<accession>A0A0U3GTG6</accession>